<feature type="transmembrane region" description="Helical" evidence="2">
    <location>
        <begin position="375"/>
        <end position="396"/>
    </location>
</feature>
<accession>A0ABR4CIH9</accession>
<evidence type="ECO:0000313" key="4">
    <source>
        <dbReference type="EMBL" id="KAL2069522.1"/>
    </source>
</evidence>
<protein>
    <submittedName>
        <fullName evidence="4">Uncharacterized protein</fullName>
    </submittedName>
</protein>
<evidence type="ECO:0000256" key="3">
    <source>
        <dbReference type="SAM" id="SignalP"/>
    </source>
</evidence>
<evidence type="ECO:0000256" key="2">
    <source>
        <dbReference type="SAM" id="Phobius"/>
    </source>
</evidence>
<feature type="chain" id="PRO_5047090428" evidence="3">
    <location>
        <begin position="24"/>
        <end position="612"/>
    </location>
</feature>
<sequence>MRIVSLVALGSFALTWPAQPVNAQALGAIFHGKGTGVFVHNPEAQNFLYSLSLNSENTFLDFQAVEVQAKPSNNTAVAVTGYGTTPSVWCAMASGTCVNYGEYLISKNVTVPVANNTMLAASLYLKDIGYRVTYEDITGSLRQLTYANDTKTGVQNWNDGAKIDNFTVQHGYALATTYASPTNISALRESLYVVGDQGITSLEATIDNVNVTNSIHDKKTWSVGIPIPILSLLNFVPGVTHLATIDYHKSLVNFLNYFQEETVTKSLLRRWQMGFYVDNNSTLQLIRDQDGKNWFPEPQQNKTCWPKAVSPNAPIAAVASRNISDKSAYVYYRSGQSIVQAHIVDQDWQAAIRIHGLPPTPQQAQQHEFERRVRIGAGSGVSAAVVVIITLTTFALHQRKIRARKAKARNIKKQDSIYGFDDSVPGENRFKAELNGEPAQIMELDHDPECLLLHQLQARRLVELRGGIPREIDGEEMGRGELNVDNQVREMYAGPFTCTCELDGRVIYEMECPLPELSGVEGDMKSPTILKEGEIKVESIGGVKDQAILDEKEVEIESLEGLKDEAMIHEEIGKTNSTIVLENETTKEDELPEVMEQRKCRDKDTQVEKGEL</sequence>
<feature type="signal peptide" evidence="3">
    <location>
        <begin position="1"/>
        <end position="23"/>
    </location>
</feature>
<organism evidence="4 5">
    <name type="scientific">Oculimacula yallundae</name>
    <dbReference type="NCBI Taxonomy" id="86028"/>
    <lineage>
        <taxon>Eukaryota</taxon>
        <taxon>Fungi</taxon>
        <taxon>Dikarya</taxon>
        <taxon>Ascomycota</taxon>
        <taxon>Pezizomycotina</taxon>
        <taxon>Leotiomycetes</taxon>
        <taxon>Helotiales</taxon>
        <taxon>Ploettnerulaceae</taxon>
        <taxon>Oculimacula</taxon>
    </lineage>
</organism>
<dbReference type="EMBL" id="JAZHXI010000007">
    <property type="protein sequence ID" value="KAL2069522.1"/>
    <property type="molecule type" value="Genomic_DNA"/>
</dbReference>
<gene>
    <name evidence="4" type="ORF">VTL71DRAFT_14201</name>
</gene>
<dbReference type="Gene3D" id="2.120.10.70">
    <property type="entry name" value="Fucose-specific lectin"/>
    <property type="match status" value="1"/>
</dbReference>
<evidence type="ECO:0000256" key="1">
    <source>
        <dbReference type="SAM" id="MobiDB-lite"/>
    </source>
</evidence>
<comment type="caution">
    <text evidence="4">The sequence shown here is derived from an EMBL/GenBank/DDBJ whole genome shotgun (WGS) entry which is preliminary data.</text>
</comment>
<keyword evidence="3" id="KW-0732">Signal</keyword>
<keyword evidence="2" id="KW-0812">Transmembrane</keyword>
<keyword evidence="2" id="KW-0472">Membrane</keyword>
<name>A0ABR4CIH9_9HELO</name>
<feature type="region of interest" description="Disordered" evidence="1">
    <location>
        <begin position="585"/>
        <end position="612"/>
    </location>
</feature>
<proteinExistence type="predicted"/>
<reference evidence="4 5" key="1">
    <citation type="journal article" date="2024" name="Commun. Biol.">
        <title>Comparative genomic analysis of thermophilic fungi reveals convergent evolutionary adaptations and gene losses.</title>
        <authorList>
            <person name="Steindorff A.S."/>
            <person name="Aguilar-Pontes M.V."/>
            <person name="Robinson A.J."/>
            <person name="Andreopoulos B."/>
            <person name="LaButti K."/>
            <person name="Kuo A."/>
            <person name="Mondo S."/>
            <person name="Riley R."/>
            <person name="Otillar R."/>
            <person name="Haridas S."/>
            <person name="Lipzen A."/>
            <person name="Grimwood J."/>
            <person name="Schmutz J."/>
            <person name="Clum A."/>
            <person name="Reid I.D."/>
            <person name="Moisan M.C."/>
            <person name="Butler G."/>
            <person name="Nguyen T.T.M."/>
            <person name="Dewar K."/>
            <person name="Conant G."/>
            <person name="Drula E."/>
            <person name="Henrissat B."/>
            <person name="Hansel C."/>
            <person name="Singer S."/>
            <person name="Hutchinson M.I."/>
            <person name="de Vries R.P."/>
            <person name="Natvig D.O."/>
            <person name="Powell A.J."/>
            <person name="Tsang A."/>
            <person name="Grigoriev I.V."/>
        </authorList>
    </citation>
    <scope>NUCLEOTIDE SEQUENCE [LARGE SCALE GENOMIC DNA]</scope>
    <source>
        <strain evidence="4 5">CBS 494.80</strain>
    </source>
</reference>
<dbReference type="Proteomes" id="UP001595075">
    <property type="component" value="Unassembled WGS sequence"/>
</dbReference>
<keyword evidence="5" id="KW-1185">Reference proteome</keyword>
<evidence type="ECO:0000313" key="5">
    <source>
        <dbReference type="Proteomes" id="UP001595075"/>
    </source>
</evidence>
<keyword evidence="2" id="KW-1133">Transmembrane helix</keyword>